<dbReference type="EMBL" id="JAGQFT010000028">
    <property type="protein sequence ID" value="MBR0561949.1"/>
    <property type="molecule type" value="Genomic_DNA"/>
</dbReference>
<reference evidence="3 4" key="1">
    <citation type="journal article" date="2021" name="Microbiol. Resour. Announc.">
        <title>Draft Genome Sequence of Coralloluteibacterium stylophorae LMG 29479T.</title>
        <authorList>
            <person name="Karlyshev A.V."/>
            <person name="Kudryashova E.B."/>
            <person name="Ariskina E.V."/>
            <person name="Conroy A.P."/>
            <person name="Abidueva E.Y."/>
        </authorList>
    </citation>
    <scope>NUCLEOTIDE SEQUENCE [LARGE SCALE GENOMIC DNA]</scope>
    <source>
        <strain evidence="3 4">LMG 29479</strain>
    </source>
</reference>
<feature type="region of interest" description="Disordered" evidence="1">
    <location>
        <begin position="161"/>
        <end position="265"/>
    </location>
</feature>
<accession>A0A8J7VS53</accession>
<sequence>MRSDLQTPGMWIAAALAAWALLAALLAAAGLGTRVAPLPDDAALLPPLPRAAAGAAATALPVDRAEIAARPLFSPDRRPQDGPAEPRDAAPPLDLVLTGVILTPRLRMAILSDRQDRKRVFRVPVGQPLEGAPDWSLLELAPREAVLAGPEGESRLRLEVYDGQGGEPPTALQAPAAPREDRLDRARGLTPDELAARAAELERARREAEEGRRGAPESEEDNDEADAGPSPEEQAERIRRRIQERREQLRRQREAQASDPNANVE</sequence>
<dbReference type="RefSeq" id="WP_211925915.1">
    <property type="nucleotide sequence ID" value="NZ_JAGQFT020000007.1"/>
</dbReference>
<evidence type="ECO:0000313" key="4">
    <source>
        <dbReference type="Proteomes" id="UP000675747"/>
    </source>
</evidence>
<dbReference type="EMBL" id="JAGQFT020000007">
    <property type="protein sequence ID" value="MBS7457773.1"/>
    <property type="molecule type" value="Genomic_DNA"/>
</dbReference>
<name>A0A8J7VS53_9GAMM</name>
<proteinExistence type="predicted"/>
<organism evidence="2">
    <name type="scientific">Coralloluteibacterium stylophorae</name>
    <dbReference type="NCBI Taxonomy" id="1776034"/>
    <lineage>
        <taxon>Bacteria</taxon>
        <taxon>Pseudomonadati</taxon>
        <taxon>Pseudomonadota</taxon>
        <taxon>Gammaproteobacteria</taxon>
        <taxon>Lysobacterales</taxon>
        <taxon>Lysobacteraceae</taxon>
        <taxon>Coralloluteibacterium</taxon>
    </lineage>
</organism>
<protein>
    <recommendedName>
        <fullName evidence="5">General secretion pathway protein GspN</fullName>
    </recommendedName>
</protein>
<reference evidence="2" key="2">
    <citation type="submission" date="2021-04" db="EMBL/GenBank/DDBJ databases">
        <authorList>
            <person name="Karlyshev A.V."/>
        </authorList>
    </citation>
    <scope>NUCLEOTIDE SEQUENCE</scope>
    <source>
        <strain evidence="2">LMG 29479</strain>
    </source>
</reference>
<feature type="region of interest" description="Disordered" evidence="1">
    <location>
        <begin position="70"/>
        <end position="91"/>
    </location>
</feature>
<keyword evidence="4" id="KW-1185">Reference proteome</keyword>
<dbReference type="AlphaFoldDB" id="A0A8J7VS53"/>
<feature type="compositionally biased region" description="Acidic residues" evidence="1">
    <location>
        <begin position="217"/>
        <end position="226"/>
    </location>
</feature>
<evidence type="ECO:0008006" key="5">
    <source>
        <dbReference type="Google" id="ProtNLM"/>
    </source>
</evidence>
<comment type="caution">
    <text evidence="2">The sequence shown here is derived from an EMBL/GenBank/DDBJ whole genome shotgun (WGS) entry which is preliminary data.</text>
</comment>
<evidence type="ECO:0000313" key="2">
    <source>
        <dbReference type="EMBL" id="MBR0561949.1"/>
    </source>
</evidence>
<feature type="compositionally biased region" description="Basic and acidic residues" evidence="1">
    <location>
        <begin position="199"/>
        <end position="216"/>
    </location>
</feature>
<dbReference type="Proteomes" id="UP000675747">
    <property type="component" value="Unassembled WGS sequence"/>
</dbReference>
<feature type="compositionally biased region" description="Basic and acidic residues" evidence="1">
    <location>
        <begin position="75"/>
        <end position="88"/>
    </location>
</feature>
<gene>
    <name evidence="3" type="ORF">KB893_011595</name>
    <name evidence="2" type="ORF">KB893_05400</name>
</gene>
<feature type="compositionally biased region" description="Basic and acidic residues" evidence="1">
    <location>
        <begin position="244"/>
        <end position="256"/>
    </location>
</feature>
<evidence type="ECO:0000256" key="1">
    <source>
        <dbReference type="SAM" id="MobiDB-lite"/>
    </source>
</evidence>
<feature type="compositionally biased region" description="Basic and acidic residues" evidence="1">
    <location>
        <begin position="178"/>
        <end position="187"/>
    </location>
</feature>
<evidence type="ECO:0000313" key="3">
    <source>
        <dbReference type="EMBL" id="MBS7457773.1"/>
    </source>
</evidence>